<evidence type="ECO:0000256" key="2">
    <source>
        <dbReference type="SAM" id="MobiDB-lite"/>
    </source>
</evidence>
<dbReference type="InterPro" id="IPR018389">
    <property type="entry name" value="DctP_fam"/>
</dbReference>
<evidence type="ECO:0000313" key="4">
    <source>
        <dbReference type="EMBL" id="SHF27340.1"/>
    </source>
</evidence>
<feature type="signal peptide" evidence="3">
    <location>
        <begin position="1"/>
        <end position="20"/>
    </location>
</feature>
<dbReference type="Gene3D" id="3.40.190.170">
    <property type="entry name" value="Bacterial extracellular solute-binding protein, family 7"/>
    <property type="match status" value="1"/>
</dbReference>
<dbReference type="Proteomes" id="UP000184245">
    <property type="component" value="Unassembled WGS sequence"/>
</dbReference>
<keyword evidence="4" id="KW-0675">Receptor</keyword>
<name>A0A1M5AAJ2_9CLOT</name>
<feature type="chain" id="PRO_5038443477" evidence="3">
    <location>
        <begin position="21"/>
        <end position="355"/>
    </location>
</feature>
<reference evidence="4 5" key="1">
    <citation type="submission" date="2016-11" db="EMBL/GenBank/DDBJ databases">
        <authorList>
            <person name="Jaros S."/>
            <person name="Januszkiewicz K."/>
            <person name="Wedrychowicz H."/>
        </authorList>
    </citation>
    <scope>NUCLEOTIDE SEQUENCE [LARGE SCALE GENOMIC DNA]</scope>
    <source>
        <strain evidence="4 5">DSM 17459</strain>
    </source>
</reference>
<dbReference type="InterPro" id="IPR038404">
    <property type="entry name" value="TRAP_DctP_sf"/>
</dbReference>
<organism evidence="4 5">
    <name type="scientific">Lactonifactor longoviformis DSM 17459</name>
    <dbReference type="NCBI Taxonomy" id="1122155"/>
    <lineage>
        <taxon>Bacteria</taxon>
        <taxon>Bacillati</taxon>
        <taxon>Bacillota</taxon>
        <taxon>Clostridia</taxon>
        <taxon>Eubacteriales</taxon>
        <taxon>Clostridiaceae</taxon>
        <taxon>Lactonifactor</taxon>
    </lineage>
</organism>
<evidence type="ECO:0000256" key="3">
    <source>
        <dbReference type="SAM" id="SignalP"/>
    </source>
</evidence>
<proteinExistence type="predicted"/>
<accession>A0A1M5AAJ2</accession>
<protein>
    <submittedName>
        <fullName evidence="4">Tripartite ATP-independent transporter solute receptor, DctP family</fullName>
    </submittedName>
</protein>
<keyword evidence="5" id="KW-1185">Reference proteome</keyword>
<evidence type="ECO:0000256" key="1">
    <source>
        <dbReference type="ARBA" id="ARBA00022729"/>
    </source>
</evidence>
<dbReference type="NCBIfam" id="NF037995">
    <property type="entry name" value="TRAP_S1"/>
    <property type="match status" value="1"/>
</dbReference>
<dbReference type="STRING" id="1122155.SAMN02745158_03109"/>
<evidence type="ECO:0000313" key="5">
    <source>
        <dbReference type="Proteomes" id="UP000184245"/>
    </source>
</evidence>
<dbReference type="AlphaFoldDB" id="A0A1M5AAJ2"/>
<sequence length="355" mass="38744">MKTKILSLFMAAVLAAGMLAGCGKSSDDSSGGTESNTSEAEEETDKKSDGEPVVLKIATILTSGEPAVNQMEAFAERVNERSQGSLEVQVYANSELYANAQDIVEAITRGGNIIGFFDPAQMSDFVPDYAVMNAPYLYNAPEDIEKVGLSDYGQEMVEHAAEKGVRVLDSMTTYFGTRQVISKKKFTNPEEFKGIMCRVPTTPLWVKTIEAMGGNPTTIAFSEVYSAISQGVADAAENPLPSIYAAKLHEVAPYVMLTGHMIAPGGLEMSEEFFQSLTKEQQTILTEEALAFAKGTTEEVLAAEKQVRKEMEEQGVEFVEVDTEAFAETCKTVYTAFPEWTDGVFDRVKEIVDKE</sequence>
<feature type="region of interest" description="Disordered" evidence="2">
    <location>
        <begin position="24"/>
        <end position="49"/>
    </location>
</feature>
<dbReference type="GO" id="GO:0030288">
    <property type="term" value="C:outer membrane-bounded periplasmic space"/>
    <property type="evidence" value="ECO:0007669"/>
    <property type="project" value="InterPro"/>
</dbReference>
<dbReference type="Pfam" id="PF03480">
    <property type="entry name" value="DctP"/>
    <property type="match status" value="1"/>
</dbReference>
<dbReference type="PANTHER" id="PTHR33376">
    <property type="match status" value="1"/>
</dbReference>
<dbReference type="RefSeq" id="WP_103710766.1">
    <property type="nucleotide sequence ID" value="NZ_FQVI01000019.1"/>
</dbReference>
<dbReference type="NCBIfam" id="TIGR00787">
    <property type="entry name" value="dctP"/>
    <property type="match status" value="1"/>
</dbReference>
<dbReference type="CDD" id="cd13669">
    <property type="entry name" value="PBP2_TRAP_TM0322_like"/>
    <property type="match status" value="1"/>
</dbReference>
<dbReference type="EMBL" id="FQVI01000019">
    <property type="protein sequence ID" value="SHF27340.1"/>
    <property type="molecule type" value="Genomic_DNA"/>
</dbReference>
<feature type="compositionally biased region" description="Low complexity" evidence="2">
    <location>
        <begin position="24"/>
        <end position="38"/>
    </location>
</feature>
<dbReference type="GO" id="GO:0055085">
    <property type="term" value="P:transmembrane transport"/>
    <property type="evidence" value="ECO:0007669"/>
    <property type="project" value="InterPro"/>
</dbReference>
<keyword evidence="1 3" id="KW-0732">Signal</keyword>
<dbReference type="PROSITE" id="PS51257">
    <property type="entry name" value="PROKAR_LIPOPROTEIN"/>
    <property type="match status" value="1"/>
</dbReference>
<dbReference type="OrthoDB" id="9815946at2"/>
<dbReference type="PANTHER" id="PTHR33376:SF3">
    <property type="entry name" value="C4-DICARBOXYLATE-BINDING PROTEIN"/>
    <property type="match status" value="1"/>
</dbReference>
<dbReference type="InterPro" id="IPR004682">
    <property type="entry name" value="TRAP_DctP"/>
</dbReference>
<gene>
    <name evidence="4" type="ORF">SAMN02745158_03109</name>
</gene>